<dbReference type="Gene3D" id="3.30.70.3110">
    <property type="match status" value="2"/>
</dbReference>
<dbReference type="Proteomes" id="UP000184406">
    <property type="component" value="Unassembled WGS sequence"/>
</dbReference>
<evidence type="ECO:0000313" key="1">
    <source>
        <dbReference type="EMBL" id="SHF40527.1"/>
    </source>
</evidence>
<dbReference type="RefSeq" id="WP_072862101.1">
    <property type="nucleotide sequence ID" value="NZ_FQUX01000004.1"/>
</dbReference>
<dbReference type="AlphaFoldDB" id="A0A1M5BDX2"/>
<keyword evidence="2" id="KW-1185">Reference proteome</keyword>
<proteinExistence type="predicted"/>
<accession>A0A1M5BDX2</accession>
<organism evidence="1 2">
    <name type="scientific">Arenibacter palladensis</name>
    <dbReference type="NCBI Taxonomy" id="237373"/>
    <lineage>
        <taxon>Bacteria</taxon>
        <taxon>Pseudomonadati</taxon>
        <taxon>Bacteroidota</taxon>
        <taxon>Flavobacteriia</taxon>
        <taxon>Flavobacteriales</taxon>
        <taxon>Flavobacteriaceae</taxon>
        <taxon>Arenibacter</taxon>
    </lineage>
</organism>
<reference evidence="2" key="1">
    <citation type="submission" date="2016-11" db="EMBL/GenBank/DDBJ databases">
        <authorList>
            <person name="Varghese N."/>
            <person name="Submissions S."/>
        </authorList>
    </citation>
    <scope>NUCLEOTIDE SEQUENCE [LARGE SCALE GENOMIC DNA]</scope>
    <source>
        <strain evidence="2">DSM 17539</strain>
    </source>
</reference>
<gene>
    <name evidence="1" type="ORF">SAMN03080594_10410</name>
</gene>
<dbReference type="EMBL" id="FQUX01000004">
    <property type="protein sequence ID" value="SHF40527.1"/>
    <property type="molecule type" value="Genomic_DNA"/>
</dbReference>
<name>A0A1M5BDX2_9FLAO</name>
<dbReference type="OrthoDB" id="1178051at2"/>
<sequence length="164" mass="18548">MKKSVLLLGTVLTSLLLFSFSGKVECPNNLDSDCLTNTSYDPHNPFMEGLLMDEEVRNLSIEDINLIEDEEEIVLNFDPTLYLPLDFNAYMGMGLDLDTIVVEDLEEDIVLGFDPAQYLPIGFNAYEGMELDLNDIVVEEIEEEIDLGFEVMNYLPKGFNAYAK</sequence>
<protein>
    <submittedName>
        <fullName evidence="1">Uncharacterized protein</fullName>
    </submittedName>
</protein>
<evidence type="ECO:0000313" key="2">
    <source>
        <dbReference type="Proteomes" id="UP000184406"/>
    </source>
</evidence>